<dbReference type="SUPFAM" id="SSF54373">
    <property type="entry name" value="FAD-linked reductases, C-terminal domain"/>
    <property type="match status" value="1"/>
</dbReference>
<evidence type="ECO:0000259" key="6">
    <source>
        <dbReference type="PROSITE" id="PS00623"/>
    </source>
</evidence>
<feature type="active site" description="Proton acceptor" evidence="2">
    <location>
        <position position="641"/>
    </location>
</feature>
<evidence type="ECO:0000259" key="7">
    <source>
        <dbReference type="PROSITE" id="PS00624"/>
    </source>
</evidence>
<dbReference type="PROSITE" id="PS00624">
    <property type="entry name" value="GMC_OXRED_2"/>
    <property type="match status" value="1"/>
</dbReference>
<dbReference type="AlphaFoldDB" id="A0AAV1J0Q4"/>
<feature type="signal peptide" evidence="5">
    <location>
        <begin position="1"/>
        <end position="20"/>
    </location>
</feature>
<evidence type="ECO:0000313" key="9">
    <source>
        <dbReference type="Proteomes" id="UP001497472"/>
    </source>
</evidence>
<dbReference type="PANTHER" id="PTHR11552:SF208">
    <property type="entry name" value="RE36204P-RELATED"/>
    <property type="match status" value="1"/>
</dbReference>
<feature type="domain" description="Glucose-methanol-choline oxidoreductase N-terminal" evidence="6">
    <location>
        <begin position="174"/>
        <end position="197"/>
    </location>
</feature>
<dbReference type="SUPFAM" id="SSF51905">
    <property type="entry name" value="FAD/NAD(P)-binding domain"/>
    <property type="match status" value="1"/>
</dbReference>
<dbReference type="PROSITE" id="PS00623">
    <property type="entry name" value="GMC_OXRED_1"/>
    <property type="match status" value="1"/>
</dbReference>
<keyword evidence="4" id="KW-0285">Flavoprotein</keyword>
<proteinExistence type="inferred from homology"/>
<evidence type="ECO:0000313" key="8">
    <source>
        <dbReference type="EMBL" id="CAK1541569.1"/>
    </source>
</evidence>
<evidence type="ECO:0000256" key="3">
    <source>
        <dbReference type="PIRSR" id="PIRSR000137-2"/>
    </source>
</evidence>
<comment type="similarity">
    <text evidence="1 4">Belongs to the GMC oxidoreductase family.</text>
</comment>
<dbReference type="PIRSF" id="PIRSF000137">
    <property type="entry name" value="Alcohol_oxidase"/>
    <property type="match status" value="1"/>
</dbReference>
<dbReference type="PANTHER" id="PTHR11552">
    <property type="entry name" value="GLUCOSE-METHANOL-CHOLINE GMC OXIDOREDUCTASE"/>
    <property type="match status" value="1"/>
</dbReference>
<reference evidence="8 9" key="1">
    <citation type="submission" date="2023-11" db="EMBL/GenBank/DDBJ databases">
        <authorList>
            <person name="Okamura Y."/>
        </authorList>
    </citation>
    <scope>NUCLEOTIDE SEQUENCE [LARGE SCALE GENOMIC DNA]</scope>
</reference>
<keyword evidence="5" id="KW-0732">Signal</keyword>
<evidence type="ECO:0000256" key="4">
    <source>
        <dbReference type="RuleBase" id="RU003968"/>
    </source>
</evidence>
<dbReference type="EMBL" id="CAVLEF010000002">
    <property type="protein sequence ID" value="CAK1541569.1"/>
    <property type="molecule type" value="Genomic_DNA"/>
</dbReference>
<organism evidence="8 9">
    <name type="scientific">Leptosia nina</name>
    <dbReference type="NCBI Taxonomy" id="320188"/>
    <lineage>
        <taxon>Eukaryota</taxon>
        <taxon>Metazoa</taxon>
        <taxon>Ecdysozoa</taxon>
        <taxon>Arthropoda</taxon>
        <taxon>Hexapoda</taxon>
        <taxon>Insecta</taxon>
        <taxon>Pterygota</taxon>
        <taxon>Neoptera</taxon>
        <taxon>Endopterygota</taxon>
        <taxon>Lepidoptera</taxon>
        <taxon>Glossata</taxon>
        <taxon>Ditrysia</taxon>
        <taxon>Papilionoidea</taxon>
        <taxon>Pieridae</taxon>
        <taxon>Pierinae</taxon>
        <taxon>Leptosia</taxon>
    </lineage>
</organism>
<dbReference type="Gene3D" id="3.30.560.10">
    <property type="entry name" value="Glucose Oxidase, domain 3"/>
    <property type="match status" value="1"/>
</dbReference>
<dbReference type="Pfam" id="PF05199">
    <property type="entry name" value="GMC_oxred_C"/>
    <property type="match status" value="1"/>
</dbReference>
<protein>
    <recommendedName>
        <fullName evidence="6 7">Glucose-methanol-choline oxidoreductase N-terminal domain-containing protein</fullName>
    </recommendedName>
</protein>
<sequence length="664" mass="74047">MFKLYFLIFTIFATILTTNGDDEALVESIGEEFSTENSNARNGKLLWSGFTHPAINMFMNVAETFYGGQGSGKIFDFLRDSYELPGGLSEPYSEYDFIIIGAGSAGCALAERLSKNRNTTVLLMDVGKPEMLFTDIPAMSPYFQSTDYSWDYYMEHQPGVCKGMTNERCYWPRGKAVGGTSVINYMIYTRGRPKDWDRIAADGNYGWSYDDVIKYYVQLEKAYLDGLEKQPHRGTEGDMPVEFVPFKTKLLKTFLEAGTLLGHPTVDYNAPEELGFGPVQVTITRGHRQSAAKVFLHPHKNRRNLHILPETRATKILIDPDTKTAYGVEYVRNKMIHTVHARKEVILSAGPIASPQLLMLSGVGPKDHLNDKGISVIQDLPVGRVLYDHICFPGLVFALNTTDVAFIENKGLTLSEVLEWLRNGDNIFASPGGVEAIGYIKTHVSDDPDPTVPDIELIDIGGSFLSDGGLGGSKAIRRGMRISEALIDEAFGSIDGKDTWSAIPMLLHPKSVGRLELKDSNPFSNPKMIGNYFTVHKDVETFVAAIRHIQRLVQTPPFQQFGAKLYNGHLRTCREFEFDTDEYWECALRTLTATLHHQIATCRMGPENDSLAVLNPELQVRGIKNLRVVDTSIIPRTISAHTNAPGMMIGLKGADIIKHFWNIS</sequence>
<dbReference type="GO" id="GO:0050660">
    <property type="term" value="F:flavin adenine dinucleotide binding"/>
    <property type="evidence" value="ECO:0007669"/>
    <property type="project" value="InterPro"/>
</dbReference>
<dbReference type="InterPro" id="IPR036188">
    <property type="entry name" value="FAD/NAD-bd_sf"/>
</dbReference>
<feature type="domain" description="Glucose-methanol-choline oxidoreductase N-terminal" evidence="7">
    <location>
        <begin position="350"/>
        <end position="364"/>
    </location>
</feature>
<keyword evidence="9" id="KW-1185">Reference proteome</keyword>
<keyword evidence="3 4" id="KW-0274">FAD</keyword>
<name>A0AAV1J0Q4_9NEOP</name>
<dbReference type="InterPro" id="IPR012132">
    <property type="entry name" value="GMC_OxRdtase"/>
</dbReference>
<comment type="cofactor">
    <cofactor evidence="3">
        <name>FAD</name>
        <dbReference type="ChEBI" id="CHEBI:57692"/>
    </cofactor>
</comment>
<evidence type="ECO:0000256" key="1">
    <source>
        <dbReference type="ARBA" id="ARBA00010790"/>
    </source>
</evidence>
<feature type="chain" id="PRO_5043953954" description="Glucose-methanol-choline oxidoreductase N-terminal domain-containing protein" evidence="5">
    <location>
        <begin position="21"/>
        <end position="664"/>
    </location>
</feature>
<dbReference type="InterPro" id="IPR000172">
    <property type="entry name" value="GMC_OxRdtase_N"/>
</dbReference>
<feature type="binding site" evidence="3">
    <location>
        <position position="180"/>
    </location>
    <ligand>
        <name>FAD</name>
        <dbReference type="ChEBI" id="CHEBI:57692"/>
    </ligand>
</feature>
<dbReference type="Gene3D" id="3.50.50.60">
    <property type="entry name" value="FAD/NAD(P)-binding domain"/>
    <property type="match status" value="1"/>
</dbReference>
<dbReference type="Pfam" id="PF00732">
    <property type="entry name" value="GMC_oxred_N"/>
    <property type="match status" value="1"/>
</dbReference>
<feature type="active site" description="Proton donor" evidence="2">
    <location>
        <position position="597"/>
    </location>
</feature>
<dbReference type="Proteomes" id="UP001497472">
    <property type="component" value="Unassembled WGS sequence"/>
</dbReference>
<comment type="caution">
    <text evidence="8">The sequence shown here is derived from an EMBL/GenBank/DDBJ whole genome shotgun (WGS) entry which is preliminary data.</text>
</comment>
<accession>A0AAV1J0Q4</accession>
<gene>
    <name evidence="8" type="ORF">LNINA_LOCUS1537</name>
</gene>
<dbReference type="InterPro" id="IPR007867">
    <property type="entry name" value="GMC_OxRtase_C"/>
</dbReference>
<evidence type="ECO:0000256" key="5">
    <source>
        <dbReference type="SAM" id="SignalP"/>
    </source>
</evidence>
<dbReference type="GO" id="GO:0016614">
    <property type="term" value="F:oxidoreductase activity, acting on CH-OH group of donors"/>
    <property type="evidence" value="ECO:0007669"/>
    <property type="project" value="InterPro"/>
</dbReference>
<evidence type="ECO:0000256" key="2">
    <source>
        <dbReference type="PIRSR" id="PIRSR000137-1"/>
    </source>
</evidence>